<reference evidence="2" key="1">
    <citation type="journal article" date="2022" name="Int. J. Mol. Sci.">
        <title>Draft Genome of Tanacetum Coccineum: Genomic Comparison of Closely Related Tanacetum-Family Plants.</title>
        <authorList>
            <person name="Yamashiro T."/>
            <person name="Shiraishi A."/>
            <person name="Nakayama K."/>
            <person name="Satake H."/>
        </authorList>
    </citation>
    <scope>NUCLEOTIDE SEQUENCE</scope>
</reference>
<feature type="chain" id="PRO_5045709724" evidence="1">
    <location>
        <begin position="17"/>
        <end position="323"/>
    </location>
</feature>
<organism evidence="2 3">
    <name type="scientific">Tanacetum coccineum</name>
    <dbReference type="NCBI Taxonomy" id="301880"/>
    <lineage>
        <taxon>Eukaryota</taxon>
        <taxon>Viridiplantae</taxon>
        <taxon>Streptophyta</taxon>
        <taxon>Embryophyta</taxon>
        <taxon>Tracheophyta</taxon>
        <taxon>Spermatophyta</taxon>
        <taxon>Magnoliopsida</taxon>
        <taxon>eudicotyledons</taxon>
        <taxon>Gunneridae</taxon>
        <taxon>Pentapetalae</taxon>
        <taxon>asterids</taxon>
        <taxon>campanulids</taxon>
        <taxon>Asterales</taxon>
        <taxon>Asteraceae</taxon>
        <taxon>Asteroideae</taxon>
        <taxon>Anthemideae</taxon>
        <taxon>Anthemidinae</taxon>
        <taxon>Tanacetum</taxon>
    </lineage>
</organism>
<sequence length="323" mass="35595">MAPLVSTKFVLGLVACQVSYRVGPSSDLDTGSCTRAREVMMFCTIKSKPLALPWGRTPRLSSGVRVSTHICQRMSECLILGFPSISATLVVVGVGPLSGKGPRIIVFADASVLPRITSLKCVLTQEHLNAVCAKYFVPEEVHPQLPNSDATMHERPAGKVGMYTRFFDYANYLPPQLLPTAAAASHHHHLLLTAVSTTAREHISLVQPEILKNVGKAIATFLETFKHQRAALIWVTTSAVMCTRSRDCYYVAVGIVIIDQGTTDRTLHYEQKGLFRIIKLNSILKRIEAYNCLFGQNLAGLAQAKKMAKKMKADGYRLCFRSM</sequence>
<evidence type="ECO:0000313" key="2">
    <source>
        <dbReference type="EMBL" id="GJT69847.1"/>
    </source>
</evidence>
<evidence type="ECO:0000313" key="3">
    <source>
        <dbReference type="Proteomes" id="UP001151760"/>
    </source>
</evidence>
<comment type="caution">
    <text evidence="2">The sequence shown here is derived from an EMBL/GenBank/DDBJ whole genome shotgun (WGS) entry which is preliminary data.</text>
</comment>
<accession>A0ABQ5G4T7</accession>
<name>A0ABQ5G4T7_9ASTR</name>
<dbReference type="EMBL" id="BQNB010018025">
    <property type="protein sequence ID" value="GJT69847.1"/>
    <property type="molecule type" value="Genomic_DNA"/>
</dbReference>
<gene>
    <name evidence="2" type="ORF">Tco_1029133</name>
</gene>
<reference evidence="2" key="2">
    <citation type="submission" date="2022-01" db="EMBL/GenBank/DDBJ databases">
        <authorList>
            <person name="Yamashiro T."/>
            <person name="Shiraishi A."/>
            <person name="Satake H."/>
            <person name="Nakayama K."/>
        </authorList>
    </citation>
    <scope>NUCLEOTIDE SEQUENCE</scope>
</reference>
<proteinExistence type="predicted"/>
<keyword evidence="3" id="KW-1185">Reference proteome</keyword>
<dbReference type="Proteomes" id="UP001151760">
    <property type="component" value="Unassembled WGS sequence"/>
</dbReference>
<evidence type="ECO:0000256" key="1">
    <source>
        <dbReference type="SAM" id="SignalP"/>
    </source>
</evidence>
<feature type="signal peptide" evidence="1">
    <location>
        <begin position="1"/>
        <end position="16"/>
    </location>
</feature>
<protein>
    <submittedName>
        <fullName evidence="2">Uncharacterized protein</fullName>
    </submittedName>
</protein>
<keyword evidence="1" id="KW-0732">Signal</keyword>